<proteinExistence type="predicted"/>
<comment type="caution">
    <text evidence="2">The sequence shown here is derived from an EMBL/GenBank/DDBJ whole genome shotgun (WGS) entry which is preliminary data.</text>
</comment>
<dbReference type="GeneID" id="92099601"/>
<feature type="compositionally biased region" description="Basic and acidic residues" evidence="1">
    <location>
        <begin position="121"/>
        <end position="146"/>
    </location>
</feature>
<evidence type="ECO:0000313" key="3">
    <source>
        <dbReference type="Proteomes" id="UP001480595"/>
    </source>
</evidence>
<dbReference type="Proteomes" id="UP001480595">
    <property type="component" value="Unassembled WGS sequence"/>
</dbReference>
<evidence type="ECO:0000313" key="2">
    <source>
        <dbReference type="EMBL" id="KAK8038362.1"/>
    </source>
</evidence>
<reference evidence="2 3" key="1">
    <citation type="submission" date="2023-01" db="EMBL/GenBank/DDBJ databases">
        <title>Analysis of 21 Apiospora genomes using comparative genomics revels a genus with tremendous synthesis potential of carbohydrate active enzymes and secondary metabolites.</title>
        <authorList>
            <person name="Sorensen T."/>
        </authorList>
    </citation>
    <scope>NUCLEOTIDE SEQUENCE [LARGE SCALE GENOMIC DNA]</scope>
    <source>
        <strain evidence="2 3">CBS 135458</strain>
    </source>
</reference>
<organism evidence="2 3">
    <name type="scientific">Apiospora phragmitis</name>
    <dbReference type="NCBI Taxonomy" id="2905665"/>
    <lineage>
        <taxon>Eukaryota</taxon>
        <taxon>Fungi</taxon>
        <taxon>Dikarya</taxon>
        <taxon>Ascomycota</taxon>
        <taxon>Pezizomycotina</taxon>
        <taxon>Sordariomycetes</taxon>
        <taxon>Xylariomycetidae</taxon>
        <taxon>Amphisphaeriales</taxon>
        <taxon>Apiosporaceae</taxon>
        <taxon>Apiospora</taxon>
    </lineage>
</organism>
<protein>
    <submittedName>
        <fullName evidence="2">Uncharacterized protein</fullName>
    </submittedName>
</protein>
<gene>
    <name evidence="2" type="ORF">PG994_015129</name>
</gene>
<sequence>MGPYGCCPQDCCASDLTSFLDLPFPASRFLLSSQPSCPLPHPVREHTEARHPAVTARTLLADRNTRRRAGRGQPDRHRLGHQQYAAQADAMCADWAPTSFWPLSHGHLPRVDDTEVGPGYLRRDLGRPVVRDAGSQRDRNPAPKEG</sequence>
<feature type="region of interest" description="Disordered" evidence="1">
    <location>
        <begin position="64"/>
        <end position="83"/>
    </location>
</feature>
<feature type="region of interest" description="Disordered" evidence="1">
    <location>
        <begin position="106"/>
        <end position="146"/>
    </location>
</feature>
<evidence type="ECO:0000256" key="1">
    <source>
        <dbReference type="SAM" id="MobiDB-lite"/>
    </source>
</evidence>
<dbReference type="EMBL" id="JAQQWL010000016">
    <property type="protein sequence ID" value="KAK8038362.1"/>
    <property type="molecule type" value="Genomic_DNA"/>
</dbReference>
<name>A0ABR1SVX4_9PEZI</name>
<accession>A0ABR1SVX4</accession>
<keyword evidence="3" id="KW-1185">Reference proteome</keyword>
<dbReference type="RefSeq" id="XP_066708214.1">
    <property type="nucleotide sequence ID" value="XM_066866538.1"/>
</dbReference>